<comment type="subcellular location">
    <subcellularLocation>
        <location evidence="1">Nucleus</location>
        <location evidence="1">Nucleolus</location>
    </subcellularLocation>
    <subcellularLocation>
        <location evidence="2">Nucleus</location>
        <location evidence="2">Nucleoplasm</location>
    </subcellularLocation>
</comment>
<accession>A0A444XX57</accession>
<dbReference type="Proteomes" id="UP000289738">
    <property type="component" value="Chromosome B08"/>
</dbReference>
<dbReference type="InterPro" id="IPR011687">
    <property type="entry name" value="Nop53/GLTSCR2"/>
</dbReference>
<dbReference type="GO" id="GO:0008097">
    <property type="term" value="F:5S rRNA binding"/>
    <property type="evidence" value="ECO:0007669"/>
    <property type="project" value="TreeGrafter"/>
</dbReference>
<dbReference type="PANTHER" id="PTHR14211">
    <property type="entry name" value="GLIOMA SUPPRESSOR CANDIDATE REGION GENE 2"/>
    <property type="match status" value="1"/>
</dbReference>
<dbReference type="EMBL" id="SDMP01000018">
    <property type="protein sequence ID" value="RYQ94323.1"/>
    <property type="molecule type" value="Genomic_DNA"/>
</dbReference>
<evidence type="ECO:0000313" key="9">
    <source>
        <dbReference type="Proteomes" id="UP000289738"/>
    </source>
</evidence>
<reference evidence="8 9" key="1">
    <citation type="submission" date="2019-01" db="EMBL/GenBank/DDBJ databases">
        <title>Sequencing of cultivated peanut Arachis hypogaea provides insights into genome evolution and oil improvement.</title>
        <authorList>
            <person name="Chen X."/>
        </authorList>
    </citation>
    <scope>NUCLEOTIDE SEQUENCE [LARGE SCALE GENOMIC DNA]</scope>
    <source>
        <strain evidence="9">cv. Fuhuasheng</strain>
        <tissue evidence="8">Leaves</tissue>
    </source>
</reference>
<name>A0A444XX57_ARAHY</name>
<evidence type="ECO:0000256" key="4">
    <source>
        <dbReference type="ARBA" id="ARBA00018339"/>
    </source>
</evidence>
<dbReference type="PANTHER" id="PTHR14211:SF7">
    <property type="entry name" value="RIBOSOME BIOGENESIS PROTEIN NOP53"/>
    <property type="match status" value="1"/>
</dbReference>
<evidence type="ECO:0000256" key="2">
    <source>
        <dbReference type="ARBA" id="ARBA00004642"/>
    </source>
</evidence>
<evidence type="ECO:0000256" key="6">
    <source>
        <dbReference type="ARBA" id="ARBA00023242"/>
    </source>
</evidence>
<dbReference type="GO" id="GO:0005654">
    <property type="term" value="C:nucleoplasm"/>
    <property type="evidence" value="ECO:0007669"/>
    <property type="project" value="UniProtKB-SubCell"/>
</dbReference>
<dbReference type="GO" id="GO:0000027">
    <property type="term" value="P:ribosomal large subunit assembly"/>
    <property type="evidence" value="ECO:0007669"/>
    <property type="project" value="TreeGrafter"/>
</dbReference>
<comment type="similarity">
    <text evidence="3">Belongs to the NOP53 family.</text>
</comment>
<feature type="coiled-coil region" evidence="7">
    <location>
        <begin position="104"/>
        <end position="132"/>
    </location>
</feature>
<sequence>MPRILSYRKICSSALLESVSKTAALCSLAANSVTDWREAAICSFFHSSITVSAPPQSFYALLAPLLLLLCQISVALCAVQICSSDTSILHHARRMPIKTKRVTRVELNKRLRHKEQQKKEAEAKKLEDWSKEIDSIPEIMEEIKQEDEEKQKNMLR</sequence>
<keyword evidence="6" id="KW-0539">Nucleus</keyword>
<dbReference type="GO" id="GO:0006364">
    <property type="term" value="P:rRNA processing"/>
    <property type="evidence" value="ECO:0007669"/>
    <property type="project" value="TreeGrafter"/>
</dbReference>
<evidence type="ECO:0000256" key="3">
    <source>
        <dbReference type="ARBA" id="ARBA00008838"/>
    </source>
</evidence>
<dbReference type="GO" id="GO:0005730">
    <property type="term" value="C:nucleolus"/>
    <property type="evidence" value="ECO:0007669"/>
    <property type="project" value="UniProtKB-SubCell"/>
</dbReference>
<organism evidence="8 9">
    <name type="scientific">Arachis hypogaea</name>
    <name type="common">Peanut</name>
    <dbReference type="NCBI Taxonomy" id="3818"/>
    <lineage>
        <taxon>Eukaryota</taxon>
        <taxon>Viridiplantae</taxon>
        <taxon>Streptophyta</taxon>
        <taxon>Embryophyta</taxon>
        <taxon>Tracheophyta</taxon>
        <taxon>Spermatophyta</taxon>
        <taxon>Magnoliopsida</taxon>
        <taxon>eudicotyledons</taxon>
        <taxon>Gunneridae</taxon>
        <taxon>Pentapetalae</taxon>
        <taxon>rosids</taxon>
        <taxon>fabids</taxon>
        <taxon>Fabales</taxon>
        <taxon>Fabaceae</taxon>
        <taxon>Papilionoideae</taxon>
        <taxon>50 kb inversion clade</taxon>
        <taxon>dalbergioids sensu lato</taxon>
        <taxon>Dalbergieae</taxon>
        <taxon>Pterocarpus clade</taxon>
        <taxon>Arachis</taxon>
    </lineage>
</organism>
<evidence type="ECO:0000256" key="1">
    <source>
        <dbReference type="ARBA" id="ARBA00004604"/>
    </source>
</evidence>
<evidence type="ECO:0000313" key="8">
    <source>
        <dbReference type="EMBL" id="RYQ94323.1"/>
    </source>
</evidence>
<protein>
    <recommendedName>
        <fullName evidence="4">Ribosome biogenesis protein NOP53</fullName>
    </recommendedName>
</protein>
<dbReference type="STRING" id="3818.A0A444XX57"/>
<keyword evidence="5" id="KW-0690">Ribosome biogenesis</keyword>
<keyword evidence="9" id="KW-1185">Reference proteome</keyword>
<proteinExistence type="inferred from homology"/>
<evidence type="ECO:0000256" key="7">
    <source>
        <dbReference type="SAM" id="Coils"/>
    </source>
</evidence>
<evidence type="ECO:0000256" key="5">
    <source>
        <dbReference type="ARBA" id="ARBA00022517"/>
    </source>
</evidence>
<dbReference type="Pfam" id="PF07767">
    <property type="entry name" value="Nop53"/>
    <property type="match status" value="1"/>
</dbReference>
<keyword evidence="7" id="KW-0175">Coiled coil</keyword>
<comment type="caution">
    <text evidence="8">The sequence shown here is derived from an EMBL/GenBank/DDBJ whole genome shotgun (WGS) entry which is preliminary data.</text>
</comment>
<dbReference type="AlphaFoldDB" id="A0A444XX57"/>
<gene>
    <name evidence="8" type="ORF">Ahy_B08g089207</name>
</gene>